<dbReference type="AlphaFoldDB" id="U2KVY0"/>
<dbReference type="CDD" id="cd09731">
    <property type="entry name" value="Cse2_I-E"/>
    <property type="match status" value="1"/>
</dbReference>
<dbReference type="Gene3D" id="1.10.520.40">
    <property type="entry name" value="CRISPR-associated protein Cse2"/>
    <property type="match status" value="1"/>
</dbReference>
<dbReference type="PATRIC" id="fig|411473.3.peg.970"/>
<dbReference type="eggNOG" id="ENOG5033037">
    <property type="taxonomic scope" value="Bacteria"/>
</dbReference>
<name>U2KVY0_9FIRM</name>
<dbReference type="STRING" id="411473.RUMCAL_01179"/>
<gene>
    <name evidence="1" type="ORF">RUMCAL_01179</name>
</gene>
<evidence type="ECO:0000313" key="2">
    <source>
        <dbReference type="Proteomes" id="UP000016662"/>
    </source>
</evidence>
<organism evidence="1 2">
    <name type="scientific">Ruminococcus callidus ATCC 27760</name>
    <dbReference type="NCBI Taxonomy" id="411473"/>
    <lineage>
        <taxon>Bacteria</taxon>
        <taxon>Bacillati</taxon>
        <taxon>Bacillota</taxon>
        <taxon>Clostridia</taxon>
        <taxon>Eubacteriales</taxon>
        <taxon>Oscillospiraceae</taxon>
        <taxon>Ruminococcus</taxon>
    </lineage>
</organism>
<proteinExistence type="predicted"/>
<dbReference type="NCBIfam" id="TIGR02548">
    <property type="entry name" value="casB_cse2"/>
    <property type="match status" value="1"/>
</dbReference>
<dbReference type="InterPro" id="IPR013382">
    <property type="entry name" value="CRISPR-assoc_prot_Cse2"/>
</dbReference>
<dbReference type="InterPro" id="IPR038287">
    <property type="entry name" value="Cse2_sf"/>
</dbReference>
<dbReference type="Proteomes" id="UP000016662">
    <property type="component" value="Unassembled WGS sequence"/>
</dbReference>
<accession>U2KVY0</accession>
<dbReference type="EMBL" id="AWVF01000143">
    <property type="protein sequence ID" value="ERJ96447.1"/>
    <property type="molecule type" value="Genomic_DNA"/>
</dbReference>
<comment type="caution">
    <text evidence="1">The sequence shown here is derived from an EMBL/GenBank/DDBJ whole genome shotgun (WGS) entry which is preliminary data.</text>
</comment>
<keyword evidence="2" id="KW-1185">Reference proteome</keyword>
<dbReference type="HOGENOM" id="CLU_081588_2_0_9"/>
<sequence>MKGDEIMSKIDDVRNYTYRQIQFLIRQKETSVGKAMLANLRRGIGKTPGELPELWGAFLNEMPSELYGNSGMPSEGEWAVYIALTLFALHQQGNAEPVHCEKVSLGTAAARLMNEKTEEERGRILRRFGPVVTAKSMQELSHHLRGLIQLCKAKGVRLDYVQLAGDIYRFQFLESRKEVQLSWGQDFYYVEKGEKQ</sequence>
<dbReference type="Pfam" id="PF09485">
    <property type="entry name" value="CRISPR_Cse2"/>
    <property type="match status" value="1"/>
</dbReference>
<reference evidence="1 2" key="1">
    <citation type="submission" date="2013-07" db="EMBL/GenBank/DDBJ databases">
        <authorList>
            <person name="Weinstock G."/>
            <person name="Sodergren E."/>
            <person name="Wylie T."/>
            <person name="Fulton L."/>
            <person name="Fulton R."/>
            <person name="Fronick C."/>
            <person name="O'Laughlin M."/>
            <person name="Godfrey J."/>
            <person name="Miner T."/>
            <person name="Herter B."/>
            <person name="Appelbaum E."/>
            <person name="Cordes M."/>
            <person name="Lek S."/>
            <person name="Wollam A."/>
            <person name="Pepin K.H."/>
            <person name="Palsikar V.B."/>
            <person name="Mitreva M."/>
            <person name="Wilson R.K."/>
        </authorList>
    </citation>
    <scope>NUCLEOTIDE SEQUENCE [LARGE SCALE GENOMIC DNA]</scope>
    <source>
        <strain evidence="1 2">ATCC 27760</strain>
    </source>
</reference>
<evidence type="ECO:0000313" key="1">
    <source>
        <dbReference type="EMBL" id="ERJ96447.1"/>
    </source>
</evidence>
<protein>
    <submittedName>
        <fullName evidence="1">CRISPR system CASCADE complex protein CasB</fullName>
    </submittedName>
</protein>